<dbReference type="GO" id="GO:0140358">
    <property type="term" value="F:P-type transmembrane transporter activity"/>
    <property type="evidence" value="ECO:0007669"/>
    <property type="project" value="InterPro"/>
</dbReference>
<dbReference type="NCBIfam" id="TIGR01494">
    <property type="entry name" value="ATPase_P-type"/>
    <property type="match status" value="2"/>
</dbReference>
<dbReference type="SUPFAM" id="SSF81653">
    <property type="entry name" value="Calcium ATPase, transduction domain A"/>
    <property type="match status" value="1"/>
</dbReference>
<dbReference type="FunFam" id="3.40.1110.10:FF:000026">
    <property type="entry name" value="Cation-transporting ATPase"/>
    <property type="match status" value="1"/>
</dbReference>
<evidence type="ECO:0000256" key="1">
    <source>
        <dbReference type="ARBA" id="ARBA00004107"/>
    </source>
</evidence>
<keyword evidence="3" id="KW-0597">Phosphoprotein</keyword>
<evidence type="ECO:0000256" key="5">
    <source>
        <dbReference type="ARBA" id="ARBA00022723"/>
    </source>
</evidence>
<gene>
    <name evidence="17" type="ORF">GE061_018342</name>
</gene>
<evidence type="ECO:0000256" key="4">
    <source>
        <dbReference type="ARBA" id="ARBA00022692"/>
    </source>
</evidence>
<feature type="domain" description="P5B-type ATPase N-terminal" evidence="16">
    <location>
        <begin position="28"/>
        <end position="103"/>
    </location>
</feature>
<dbReference type="Pfam" id="PF00122">
    <property type="entry name" value="E1-E2_ATPase"/>
    <property type="match status" value="1"/>
</dbReference>
<feature type="transmembrane region" description="Helical" evidence="14">
    <location>
        <begin position="44"/>
        <end position="63"/>
    </location>
</feature>
<feature type="transmembrane region" description="Helical" evidence="14">
    <location>
        <begin position="983"/>
        <end position="1001"/>
    </location>
</feature>
<dbReference type="InterPro" id="IPR023214">
    <property type="entry name" value="HAD_sf"/>
</dbReference>
<proteinExistence type="inferred from homology"/>
<evidence type="ECO:0000256" key="3">
    <source>
        <dbReference type="ARBA" id="ARBA00022553"/>
    </source>
</evidence>
<dbReference type="InterPro" id="IPR036412">
    <property type="entry name" value="HAD-like_sf"/>
</dbReference>
<dbReference type="SFLD" id="SFLDS00003">
    <property type="entry name" value="Haloacid_Dehalogenase"/>
    <property type="match status" value="1"/>
</dbReference>
<keyword evidence="18" id="KW-1185">Reference proteome</keyword>
<keyword evidence="4 14" id="KW-0812">Transmembrane</keyword>
<dbReference type="FunFam" id="1.20.1110.10:FF:000023">
    <property type="entry name" value="Cation-transporting ATPase"/>
    <property type="match status" value="1"/>
</dbReference>
<evidence type="ECO:0000256" key="11">
    <source>
        <dbReference type="ARBA" id="ARBA00022989"/>
    </source>
</evidence>
<comment type="subcellular location">
    <subcellularLocation>
        <location evidence="1">Late endosome membrane</location>
        <topology evidence="1">Multi-pass membrane protein</topology>
    </subcellularLocation>
    <subcellularLocation>
        <location evidence="14">Membrane</location>
        <topology evidence="14">Multi-pass membrane protein</topology>
    </subcellularLocation>
</comment>
<evidence type="ECO:0000256" key="9">
    <source>
        <dbReference type="ARBA" id="ARBA00022842"/>
    </source>
</evidence>
<reference evidence="17" key="1">
    <citation type="journal article" date="2021" name="Mol. Ecol. Resour.">
        <title>Apolygus lucorum genome provides insights into omnivorousness and mesophyll feeding.</title>
        <authorList>
            <person name="Liu Y."/>
            <person name="Liu H."/>
            <person name="Wang H."/>
            <person name="Huang T."/>
            <person name="Liu B."/>
            <person name="Yang B."/>
            <person name="Yin L."/>
            <person name="Li B."/>
            <person name="Zhang Y."/>
            <person name="Zhang S."/>
            <person name="Jiang F."/>
            <person name="Zhang X."/>
            <person name="Ren Y."/>
            <person name="Wang B."/>
            <person name="Wang S."/>
            <person name="Lu Y."/>
            <person name="Wu K."/>
            <person name="Fan W."/>
            <person name="Wang G."/>
        </authorList>
    </citation>
    <scope>NUCLEOTIDE SEQUENCE</scope>
    <source>
        <strain evidence="17">12Hb</strain>
    </source>
</reference>
<evidence type="ECO:0000313" key="17">
    <source>
        <dbReference type="EMBL" id="KAF6207103.1"/>
    </source>
</evidence>
<dbReference type="Gene3D" id="3.40.50.1000">
    <property type="entry name" value="HAD superfamily/HAD-like"/>
    <property type="match status" value="1"/>
</dbReference>
<dbReference type="GO" id="GO:0005524">
    <property type="term" value="F:ATP binding"/>
    <property type="evidence" value="ECO:0007669"/>
    <property type="project" value="UniProtKB-UniRule"/>
</dbReference>
<feature type="transmembrane region" description="Helical" evidence="14">
    <location>
        <begin position="892"/>
        <end position="913"/>
    </location>
</feature>
<evidence type="ECO:0000259" key="16">
    <source>
        <dbReference type="Pfam" id="PF12409"/>
    </source>
</evidence>
<feature type="transmembrane region" description="Helical" evidence="14">
    <location>
        <begin position="1013"/>
        <end position="1033"/>
    </location>
</feature>
<feature type="transmembrane region" description="Helical" evidence="14">
    <location>
        <begin position="934"/>
        <end position="952"/>
    </location>
</feature>
<dbReference type="PROSITE" id="PS00154">
    <property type="entry name" value="ATPASE_E1_E2"/>
    <property type="match status" value="1"/>
</dbReference>
<feature type="transmembrane region" description="Helical" evidence="14">
    <location>
        <begin position="365"/>
        <end position="384"/>
    </location>
</feature>
<dbReference type="SUPFAM" id="SSF56784">
    <property type="entry name" value="HAD-like"/>
    <property type="match status" value="1"/>
</dbReference>
<dbReference type="InterPro" id="IPR008250">
    <property type="entry name" value="ATPase_P-typ_transduc_dom_A_sf"/>
</dbReference>
<dbReference type="GO" id="GO:0019829">
    <property type="term" value="F:ATPase-coupled monoatomic cation transmembrane transporter activity"/>
    <property type="evidence" value="ECO:0007669"/>
    <property type="project" value="UniProtKB-UniRule"/>
</dbReference>
<feature type="transmembrane region" description="Helical" evidence="14">
    <location>
        <begin position="195"/>
        <end position="213"/>
    </location>
</feature>
<accession>A0A8S9XDS5</accession>
<dbReference type="InterPro" id="IPR047819">
    <property type="entry name" value="P5A-ATPase_N"/>
</dbReference>
<dbReference type="InterPro" id="IPR001757">
    <property type="entry name" value="P_typ_ATPase"/>
</dbReference>
<evidence type="ECO:0000256" key="12">
    <source>
        <dbReference type="ARBA" id="ARBA00023136"/>
    </source>
</evidence>
<dbReference type="Gene3D" id="2.70.150.10">
    <property type="entry name" value="Calcium-transporting ATPase, cytoplasmic transduction domain A"/>
    <property type="match status" value="1"/>
</dbReference>
<keyword evidence="11 14" id="KW-1133">Transmembrane helix</keyword>
<evidence type="ECO:0000259" key="15">
    <source>
        <dbReference type="Pfam" id="PF00122"/>
    </source>
</evidence>
<evidence type="ECO:0000256" key="8">
    <source>
        <dbReference type="ARBA" id="ARBA00022840"/>
    </source>
</evidence>
<keyword evidence="5 14" id="KW-0479">Metal-binding</keyword>
<dbReference type="Pfam" id="PF12409">
    <property type="entry name" value="P5-ATPase"/>
    <property type="match status" value="1"/>
</dbReference>
<keyword evidence="12 14" id="KW-0472">Membrane</keyword>
<dbReference type="NCBIfam" id="TIGR01657">
    <property type="entry name" value="P-ATPase-V"/>
    <property type="match status" value="1"/>
</dbReference>
<dbReference type="OrthoDB" id="48943at2759"/>
<protein>
    <recommendedName>
        <fullName evidence="14">Cation-transporting ATPase</fullName>
        <ecNumber evidence="14">7.2.2.-</ecNumber>
    </recommendedName>
</protein>
<feature type="transmembrane region" description="Helical" evidence="14">
    <location>
        <begin position="866"/>
        <end position="886"/>
    </location>
</feature>
<evidence type="ECO:0000256" key="2">
    <source>
        <dbReference type="ARBA" id="ARBA00006000"/>
    </source>
</evidence>
<dbReference type="PRINTS" id="PR00119">
    <property type="entry name" value="CATATPASE"/>
</dbReference>
<dbReference type="GO" id="GO:0006874">
    <property type="term" value="P:intracellular calcium ion homeostasis"/>
    <property type="evidence" value="ECO:0007669"/>
    <property type="project" value="TreeGrafter"/>
</dbReference>
<evidence type="ECO:0000256" key="6">
    <source>
        <dbReference type="ARBA" id="ARBA00022741"/>
    </source>
</evidence>
<name>A0A8S9XDS5_APOLU</name>
<dbReference type="Gene3D" id="3.40.1110.10">
    <property type="entry name" value="Calcium-transporting ATPase, cytoplasmic domain N"/>
    <property type="match status" value="1"/>
</dbReference>
<dbReference type="EMBL" id="WIXP02000008">
    <property type="protein sequence ID" value="KAF6207103.1"/>
    <property type="molecule type" value="Genomic_DNA"/>
</dbReference>
<feature type="transmembrane region" description="Helical" evidence="14">
    <location>
        <begin position="404"/>
        <end position="422"/>
    </location>
</feature>
<feature type="transmembrane region" description="Helical" evidence="14">
    <location>
        <begin position="1053"/>
        <end position="1081"/>
    </location>
</feature>
<comment type="similarity">
    <text evidence="2 14">Belongs to the cation transport ATPase (P-type) (TC 3.A.3) family. Type V subfamily.</text>
</comment>
<dbReference type="SFLD" id="SFLDG00002">
    <property type="entry name" value="C1.7:_P-type_atpase_like"/>
    <property type="match status" value="1"/>
</dbReference>
<dbReference type="PANTHER" id="PTHR45630">
    <property type="entry name" value="CATION-TRANSPORTING ATPASE-RELATED"/>
    <property type="match status" value="1"/>
</dbReference>
<keyword evidence="10 14" id="KW-1278">Translocase</keyword>
<dbReference type="GO" id="GO:0016887">
    <property type="term" value="F:ATP hydrolysis activity"/>
    <property type="evidence" value="ECO:0007669"/>
    <property type="project" value="InterPro"/>
</dbReference>
<keyword evidence="8 14" id="KW-0067">ATP-binding</keyword>
<dbReference type="EC" id="7.2.2.-" evidence="14"/>
<dbReference type="SFLD" id="SFLDF00027">
    <property type="entry name" value="p-type_atpase"/>
    <property type="match status" value="1"/>
</dbReference>
<dbReference type="SUPFAM" id="SSF81665">
    <property type="entry name" value="Calcium ATPase, transmembrane domain M"/>
    <property type="match status" value="1"/>
</dbReference>
<evidence type="ECO:0000256" key="7">
    <source>
        <dbReference type="ARBA" id="ARBA00022753"/>
    </source>
</evidence>
<keyword evidence="9 14" id="KW-0460">Magnesium</keyword>
<dbReference type="InterPro" id="IPR018303">
    <property type="entry name" value="ATPase_P-typ_P_site"/>
</dbReference>
<evidence type="ECO:0000256" key="13">
    <source>
        <dbReference type="ARBA" id="ARBA00049360"/>
    </source>
</evidence>
<evidence type="ECO:0000256" key="10">
    <source>
        <dbReference type="ARBA" id="ARBA00022967"/>
    </source>
</evidence>
<dbReference type="InterPro" id="IPR023299">
    <property type="entry name" value="ATPase_P-typ_cyto_dom_N"/>
</dbReference>
<dbReference type="InterPro" id="IPR044492">
    <property type="entry name" value="P_typ_ATPase_HD_dom"/>
</dbReference>
<keyword evidence="7" id="KW-0967">Endosome</keyword>
<dbReference type="GO" id="GO:0046872">
    <property type="term" value="F:metal ion binding"/>
    <property type="evidence" value="ECO:0007669"/>
    <property type="project" value="UniProtKB-UniRule"/>
</dbReference>
<dbReference type="GO" id="GO:0015203">
    <property type="term" value="F:polyamine transmembrane transporter activity"/>
    <property type="evidence" value="ECO:0007669"/>
    <property type="project" value="TreeGrafter"/>
</dbReference>
<dbReference type="PANTHER" id="PTHR45630:SF8">
    <property type="entry name" value="CATION-TRANSPORTING ATPASE"/>
    <property type="match status" value="1"/>
</dbReference>
<organism evidence="17 18">
    <name type="scientific">Apolygus lucorum</name>
    <name type="common">Small green plant bug</name>
    <name type="synonym">Lygocoris lucorum</name>
    <dbReference type="NCBI Taxonomy" id="248454"/>
    <lineage>
        <taxon>Eukaryota</taxon>
        <taxon>Metazoa</taxon>
        <taxon>Ecdysozoa</taxon>
        <taxon>Arthropoda</taxon>
        <taxon>Hexapoda</taxon>
        <taxon>Insecta</taxon>
        <taxon>Pterygota</taxon>
        <taxon>Neoptera</taxon>
        <taxon>Paraneoptera</taxon>
        <taxon>Hemiptera</taxon>
        <taxon>Heteroptera</taxon>
        <taxon>Panheteroptera</taxon>
        <taxon>Cimicomorpha</taxon>
        <taxon>Miridae</taxon>
        <taxon>Mirini</taxon>
        <taxon>Apolygus</taxon>
    </lineage>
</organism>
<dbReference type="AlphaFoldDB" id="A0A8S9XDS5"/>
<dbReference type="InterPro" id="IPR023298">
    <property type="entry name" value="ATPase_P-typ_TM_dom_sf"/>
</dbReference>
<dbReference type="Proteomes" id="UP000466442">
    <property type="component" value="Unassembled WGS sequence"/>
</dbReference>
<dbReference type="GO" id="GO:0031902">
    <property type="term" value="C:late endosome membrane"/>
    <property type="evidence" value="ECO:0007669"/>
    <property type="project" value="UniProtKB-SubCell"/>
</dbReference>
<dbReference type="InterPro" id="IPR059000">
    <property type="entry name" value="ATPase_P-type_domA"/>
</dbReference>
<dbReference type="InterPro" id="IPR006544">
    <property type="entry name" value="P-type_TPase_V"/>
</dbReference>
<dbReference type="SUPFAM" id="SSF81660">
    <property type="entry name" value="Metal cation-transporting ATPase, ATP-binding domain N"/>
    <property type="match status" value="1"/>
</dbReference>
<keyword evidence="6 14" id="KW-0547">Nucleotide-binding</keyword>
<comment type="catalytic activity">
    <reaction evidence="13 14">
        <text>ATP + H2O = ADP + phosphate + H(+)</text>
        <dbReference type="Rhea" id="RHEA:13065"/>
        <dbReference type="ChEBI" id="CHEBI:15377"/>
        <dbReference type="ChEBI" id="CHEBI:15378"/>
        <dbReference type="ChEBI" id="CHEBI:30616"/>
        <dbReference type="ChEBI" id="CHEBI:43474"/>
        <dbReference type="ChEBI" id="CHEBI:456216"/>
    </reaction>
</comment>
<feature type="domain" description="P-type ATPase A" evidence="15">
    <location>
        <begin position="239"/>
        <end position="351"/>
    </location>
</feature>
<evidence type="ECO:0000256" key="14">
    <source>
        <dbReference type="RuleBase" id="RU362082"/>
    </source>
</evidence>
<evidence type="ECO:0000313" key="18">
    <source>
        <dbReference type="Proteomes" id="UP000466442"/>
    </source>
</evidence>
<sequence>MTKTRHIEKYQYETFNDGTSQSLETGSNTVKCCGYQRGSVLPPIINLLCVLTGGVLYLLLRWYPKYKALLYYNKTQLSEADTILVKNKGGFITLCSVVEEPVKYFEYQHEKFVWSGASKSFVLLLGKTGTLAELAKTSCGLSPEQRELCLQIYGRNSMSIEVKSYGKLLVDEVLNPFYLFEVLSVILWIFDEYYHYAICVVILSGYAIILALYQSRKQSSMLKDMVKAVEMDFVTICDDSGRSVLIPSTDVVPGDIIIIPPQGCTMPCDSLLLTGTCIVNEAVLTGESTPVTKVPALLVEEDYDPISVHAKHTLYGGTQIIQTRYYNHDRVTAVVVRTGSMTAKGQLVRSILYPKTCGFDFYREAVILVVGLFCVAAVGVLYSVKIFVDRGSSWMTILLRSLDVMTIIVPPALPAAVTVGTMSSKSRLKKIGIYCTASERINVAGKVKLVCFDKTGTLTEEGLTVWGVLTVTGRSLVNIEEKPQSLPIMSPVLHAMASCHSLTKIDGVLCGDPLELSMFESTEWDLEESGAETNRFDQLAPVVVKPTGHRFVNSVESASSSTPLDMMVPLEIGIVRQFHFNSNVQCMSVIARTLGARNMVVYTKGAPEKVLGMCNPDTVPENSLITLSYYTSAGYRVIALAYKKLPYKFNWLQSQKVSREQIEVDLEFLGLLIMKNTLKEQSAPVIRELQQARIKCLMLTGDNMLTAVSVSRNCGLIAPSVPLAQVKVSTTLPRTVKLLSLNSSTDHIETDASSALAIDGPTWDDLVEYFPGLVPQVATRSVVFARMSPQQKANVVESLQSLDYIVAMVGDGANDCGALKTAHIGISISSAEASIAAPFTSAIQDVTCVPKLITEGRCALVTNFGLFNFMVLVGLVQFSSVFILYLEGLEMGTFQFLYVDLVVTSSLALVMGWNKPGERIVPKRPISRLLSPSNLIPLVLQIVVCVLSQVLALELVKNEPWYIHARRAKGDDYVVSGWENSSVFILSCYQYVILAVTFSKGKPHRRPIYRNRWFMITVLSLVGWTTLLLIAPFDGLSRFFDLKDFYRNDTVRFRLLLVGLATVNLILSLIIEHTVAQSYWFKRSINIIRRKKVFRNKYKIVETRILSSRAMWDPLSV</sequence>
<comment type="caution">
    <text evidence="17">The sequence shown here is derived from an EMBL/GenBank/DDBJ whole genome shotgun (WGS) entry which is preliminary data.</text>
</comment>
<dbReference type="Pfam" id="PF13246">
    <property type="entry name" value="Cation_ATPase"/>
    <property type="match status" value="1"/>
</dbReference>